<dbReference type="InterPro" id="IPR011701">
    <property type="entry name" value="MFS"/>
</dbReference>
<evidence type="ECO:0000259" key="6">
    <source>
        <dbReference type="PROSITE" id="PS50850"/>
    </source>
</evidence>
<evidence type="ECO:0000313" key="8">
    <source>
        <dbReference type="Proteomes" id="UP000054771"/>
    </source>
</evidence>
<feature type="transmembrane region" description="Helical" evidence="5">
    <location>
        <begin position="277"/>
        <end position="297"/>
    </location>
</feature>
<gene>
    <name evidence="7" type="ORF">ASPCAL06835</name>
</gene>
<keyword evidence="4 5" id="KW-0472">Membrane</keyword>
<dbReference type="Pfam" id="PF07690">
    <property type="entry name" value="MFS_1"/>
    <property type="match status" value="1"/>
</dbReference>
<feature type="transmembrane region" description="Helical" evidence="5">
    <location>
        <begin position="170"/>
        <end position="192"/>
    </location>
</feature>
<dbReference type="PANTHER" id="PTHR23501:SF59">
    <property type="entry name" value="MAJOR FACILITATOR SUPERFAMILY (MFS) PROFILE DOMAIN-CONTAINING PROTEIN-RELATED"/>
    <property type="match status" value="1"/>
</dbReference>
<keyword evidence="2 5" id="KW-0812">Transmembrane</keyword>
<dbReference type="Proteomes" id="UP000054771">
    <property type="component" value="Unassembled WGS sequence"/>
</dbReference>
<reference evidence="8" key="1">
    <citation type="journal article" date="2016" name="Genome Announc.">
        <title>Draft genome sequences of fungus Aspergillus calidoustus.</title>
        <authorList>
            <person name="Horn F."/>
            <person name="Linde J."/>
            <person name="Mattern D.J."/>
            <person name="Walther G."/>
            <person name="Guthke R."/>
            <person name="Scherlach K."/>
            <person name="Martin K."/>
            <person name="Brakhage A.A."/>
            <person name="Petzke L."/>
            <person name="Valiante V."/>
        </authorList>
    </citation>
    <scope>NUCLEOTIDE SEQUENCE [LARGE SCALE GENOMIC DNA]</scope>
    <source>
        <strain evidence="8">SF006504</strain>
    </source>
</reference>
<dbReference type="InterPro" id="IPR020846">
    <property type="entry name" value="MFS_dom"/>
</dbReference>
<accession>A0A0U5G3F4</accession>
<feature type="transmembrane region" description="Helical" evidence="5">
    <location>
        <begin position="146"/>
        <end position="164"/>
    </location>
</feature>
<sequence>MIVEEQFFRPDWRLRCIFGVIGLLNFAAALDATSLSVAIPTIAEDLGGTSVEAFWSGTSFLVCSCVFQPVFTLSSAIFGSTRMLFAAVVAFSLGAILAAVAQGFTLLLISRCIQGVGGGGIIALTEVLIANLIPLQERGKWMGFRALTWALGTVIGPVIGGALAEHAWRWIFWINLPFCGLGLVLIPLVMRLHRDSSPLWNRLVTVDYIGSVLFVGSLSSFLVPLSWGGIMYPWTSWHTLVPLILGVAGLALFAVYEATVLSNPLIPLKIFRTPTTVINYLGCFLHGMIMWCVLYYLPLYYEASLGYSAVSAGVAILPLTLTVAPLSAVTGVLIAKTHRYRSMIWFGWTTATLGAGIMYLLDEDTTIVQWIFLTLVSGIGLGSLFTSMMLAVQASADPAFLSITASMAAFFRTLGQTIGVAIGGVVFQNRVRVELSEHPSLSAQASDLARDAASLVQYIQSLPHGVGATGTDERAILEESYASALGIVWATLCGLAGLGLITSLLTKEYPMVQAFSPQQGIRGEAIQDGDVAEEKTG</sequence>
<feature type="transmembrane region" description="Helical" evidence="5">
    <location>
        <begin position="237"/>
        <end position="256"/>
    </location>
</feature>
<comment type="subcellular location">
    <subcellularLocation>
        <location evidence="1">Membrane</location>
        <topology evidence="1">Multi-pass membrane protein</topology>
    </subcellularLocation>
</comment>
<feature type="transmembrane region" description="Helical" evidence="5">
    <location>
        <begin position="12"/>
        <end position="33"/>
    </location>
</feature>
<dbReference type="InterPro" id="IPR036259">
    <property type="entry name" value="MFS_trans_sf"/>
</dbReference>
<evidence type="ECO:0000313" key="7">
    <source>
        <dbReference type="EMBL" id="CEL05719.1"/>
    </source>
</evidence>
<feature type="transmembrane region" description="Helical" evidence="5">
    <location>
        <begin position="204"/>
        <end position="225"/>
    </location>
</feature>
<dbReference type="AlphaFoldDB" id="A0A0U5G3F4"/>
<dbReference type="GO" id="GO:0005886">
    <property type="term" value="C:plasma membrane"/>
    <property type="evidence" value="ECO:0007669"/>
    <property type="project" value="TreeGrafter"/>
</dbReference>
<protein>
    <recommendedName>
        <fullName evidence="6">Major facilitator superfamily (MFS) profile domain-containing protein</fullName>
    </recommendedName>
</protein>
<dbReference type="EMBL" id="CDMC01000005">
    <property type="protein sequence ID" value="CEL05719.1"/>
    <property type="molecule type" value="Genomic_DNA"/>
</dbReference>
<feature type="transmembrane region" description="Helical" evidence="5">
    <location>
        <begin position="115"/>
        <end position="134"/>
    </location>
</feature>
<keyword evidence="3 5" id="KW-1133">Transmembrane helix</keyword>
<feature type="transmembrane region" description="Helical" evidence="5">
    <location>
        <begin position="309"/>
        <end position="335"/>
    </location>
</feature>
<keyword evidence="8" id="KW-1185">Reference proteome</keyword>
<feature type="transmembrane region" description="Helical" evidence="5">
    <location>
        <begin position="342"/>
        <end position="361"/>
    </location>
</feature>
<organism evidence="7 8">
    <name type="scientific">Aspergillus calidoustus</name>
    <dbReference type="NCBI Taxonomy" id="454130"/>
    <lineage>
        <taxon>Eukaryota</taxon>
        <taxon>Fungi</taxon>
        <taxon>Dikarya</taxon>
        <taxon>Ascomycota</taxon>
        <taxon>Pezizomycotina</taxon>
        <taxon>Eurotiomycetes</taxon>
        <taxon>Eurotiomycetidae</taxon>
        <taxon>Eurotiales</taxon>
        <taxon>Aspergillaceae</taxon>
        <taxon>Aspergillus</taxon>
        <taxon>Aspergillus subgen. Nidulantes</taxon>
    </lineage>
</organism>
<dbReference type="SUPFAM" id="SSF103473">
    <property type="entry name" value="MFS general substrate transporter"/>
    <property type="match status" value="1"/>
</dbReference>
<feature type="transmembrane region" description="Helical" evidence="5">
    <location>
        <begin position="53"/>
        <end position="71"/>
    </location>
</feature>
<evidence type="ECO:0000256" key="3">
    <source>
        <dbReference type="ARBA" id="ARBA00022989"/>
    </source>
</evidence>
<proteinExistence type="predicted"/>
<dbReference type="GO" id="GO:0022857">
    <property type="term" value="F:transmembrane transporter activity"/>
    <property type="evidence" value="ECO:0007669"/>
    <property type="project" value="InterPro"/>
</dbReference>
<feature type="transmembrane region" description="Helical" evidence="5">
    <location>
        <begin position="481"/>
        <end position="505"/>
    </location>
</feature>
<dbReference type="OMA" id="IWGMVIG"/>
<dbReference type="Gene3D" id="1.20.1720.10">
    <property type="entry name" value="Multidrug resistance protein D"/>
    <property type="match status" value="1"/>
</dbReference>
<dbReference type="OrthoDB" id="2351791at2759"/>
<dbReference type="Gene3D" id="1.20.1250.20">
    <property type="entry name" value="MFS general substrate transporter like domains"/>
    <property type="match status" value="1"/>
</dbReference>
<feature type="domain" description="Major facilitator superfamily (MFS) profile" evidence="6">
    <location>
        <begin position="17"/>
        <end position="511"/>
    </location>
</feature>
<evidence type="ECO:0000256" key="1">
    <source>
        <dbReference type="ARBA" id="ARBA00004141"/>
    </source>
</evidence>
<evidence type="ECO:0000256" key="5">
    <source>
        <dbReference type="SAM" id="Phobius"/>
    </source>
</evidence>
<dbReference type="PRINTS" id="PR01036">
    <property type="entry name" value="TCRTETB"/>
</dbReference>
<evidence type="ECO:0000256" key="2">
    <source>
        <dbReference type="ARBA" id="ARBA00022692"/>
    </source>
</evidence>
<dbReference type="PANTHER" id="PTHR23501">
    <property type="entry name" value="MAJOR FACILITATOR SUPERFAMILY"/>
    <property type="match status" value="1"/>
</dbReference>
<feature type="transmembrane region" description="Helical" evidence="5">
    <location>
        <begin position="367"/>
        <end position="392"/>
    </location>
</feature>
<feature type="transmembrane region" description="Helical" evidence="5">
    <location>
        <begin position="83"/>
        <end position="109"/>
    </location>
</feature>
<evidence type="ECO:0000256" key="4">
    <source>
        <dbReference type="ARBA" id="ARBA00023136"/>
    </source>
</evidence>
<dbReference type="PROSITE" id="PS50850">
    <property type="entry name" value="MFS"/>
    <property type="match status" value="1"/>
</dbReference>
<name>A0A0U5G3F4_ASPCI</name>